<name>A0A1L9UWL4_ASPBC</name>
<dbReference type="EMBL" id="KV878680">
    <property type="protein sequence ID" value="OJJ76087.1"/>
    <property type="molecule type" value="Genomic_DNA"/>
</dbReference>
<reference evidence="2" key="1">
    <citation type="journal article" date="2017" name="Genome Biol.">
        <title>Comparative genomics reveals high biological diversity and specific adaptations in the industrially and medically important fungal genus Aspergillus.</title>
        <authorList>
            <person name="de Vries R.P."/>
            <person name="Riley R."/>
            <person name="Wiebenga A."/>
            <person name="Aguilar-Osorio G."/>
            <person name="Amillis S."/>
            <person name="Uchima C.A."/>
            <person name="Anderluh G."/>
            <person name="Asadollahi M."/>
            <person name="Askin M."/>
            <person name="Barry K."/>
            <person name="Battaglia E."/>
            <person name="Bayram O."/>
            <person name="Benocci T."/>
            <person name="Braus-Stromeyer S.A."/>
            <person name="Caldana C."/>
            <person name="Canovas D."/>
            <person name="Cerqueira G.C."/>
            <person name="Chen F."/>
            <person name="Chen W."/>
            <person name="Choi C."/>
            <person name="Clum A."/>
            <person name="Dos Santos R.A."/>
            <person name="Damasio A.R."/>
            <person name="Diallinas G."/>
            <person name="Emri T."/>
            <person name="Fekete E."/>
            <person name="Flipphi M."/>
            <person name="Freyberg S."/>
            <person name="Gallo A."/>
            <person name="Gournas C."/>
            <person name="Habgood R."/>
            <person name="Hainaut M."/>
            <person name="Harispe M.L."/>
            <person name="Henrissat B."/>
            <person name="Hilden K.S."/>
            <person name="Hope R."/>
            <person name="Hossain A."/>
            <person name="Karabika E."/>
            <person name="Karaffa L."/>
            <person name="Karanyi Z."/>
            <person name="Krasevec N."/>
            <person name="Kuo A."/>
            <person name="Kusch H."/>
            <person name="LaButti K."/>
            <person name="Lagendijk E.L."/>
            <person name="Lapidus A."/>
            <person name="Levasseur A."/>
            <person name="Lindquist E."/>
            <person name="Lipzen A."/>
            <person name="Logrieco A.F."/>
            <person name="MacCabe A."/>
            <person name="Maekelae M.R."/>
            <person name="Malavazi I."/>
            <person name="Melin P."/>
            <person name="Meyer V."/>
            <person name="Mielnichuk N."/>
            <person name="Miskei M."/>
            <person name="Molnar A.P."/>
            <person name="Mule G."/>
            <person name="Ngan C.Y."/>
            <person name="Orejas M."/>
            <person name="Orosz E."/>
            <person name="Ouedraogo J.P."/>
            <person name="Overkamp K.M."/>
            <person name="Park H.-S."/>
            <person name="Perrone G."/>
            <person name="Piumi F."/>
            <person name="Punt P.J."/>
            <person name="Ram A.F."/>
            <person name="Ramon A."/>
            <person name="Rauscher S."/>
            <person name="Record E."/>
            <person name="Riano-Pachon D.M."/>
            <person name="Robert V."/>
            <person name="Roehrig J."/>
            <person name="Ruller R."/>
            <person name="Salamov A."/>
            <person name="Salih N.S."/>
            <person name="Samson R.A."/>
            <person name="Sandor E."/>
            <person name="Sanguinetti M."/>
            <person name="Schuetze T."/>
            <person name="Sepcic K."/>
            <person name="Shelest E."/>
            <person name="Sherlock G."/>
            <person name="Sophianopoulou V."/>
            <person name="Squina F.M."/>
            <person name="Sun H."/>
            <person name="Susca A."/>
            <person name="Todd R.B."/>
            <person name="Tsang A."/>
            <person name="Unkles S.E."/>
            <person name="van de Wiele N."/>
            <person name="van Rossen-Uffink D."/>
            <person name="Oliveira J.V."/>
            <person name="Vesth T.C."/>
            <person name="Visser J."/>
            <person name="Yu J.-H."/>
            <person name="Zhou M."/>
            <person name="Andersen M.R."/>
            <person name="Archer D.B."/>
            <person name="Baker S.E."/>
            <person name="Benoit I."/>
            <person name="Brakhage A.A."/>
            <person name="Braus G.H."/>
            <person name="Fischer R."/>
            <person name="Frisvad J.C."/>
            <person name="Goldman G.H."/>
            <person name="Houbraken J."/>
            <person name="Oakley B."/>
            <person name="Pocsi I."/>
            <person name="Scazzocchio C."/>
            <person name="Seiboth B."/>
            <person name="vanKuyk P.A."/>
            <person name="Wortman J."/>
            <person name="Dyer P.S."/>
            <person name="Grigoriev I.V."/>
        </authorList>
    </citation>
    <scope>NUCLEOTIDE SEQUENCE [LARGE SCALE GENOMIC DNA]</scope>
    <source>
        <strain evidence="2">CBS 101740 / IMI 381727 / IBT 21946</strain>
    </source>
</reference>
<sequence>MFGASNSQQANMSQLATLVVSCLYLSRGKPSSLLGHSLLLIDNGHLNLQPILTEVGPKLLGALRSRCSLCRGTRVSDLEAGLLCDWYICRSGNQTITAYSEIM</sequence>
<keyword evidence="2" id="KW-1185">Reference proteome</keyword>
<dbReference type="VEuPathDB" id="FungiDB:ASPBRDRAFT_392847"/>
<evidence type="ECO:0000313" key="2">
    <source>
        <dbReference type="Proteomes" id="UP000184499"/>
    </source>
</evidence>
<evidence type="ECO:0000313" key="1">
    <source>
        <dbReference type="EMBL" id="OJJ76087.1"/>
    </source>
</evidence>
<dbReference type="AlphaFoldDB" id="A0A1L9UWL4"/>
<organism evidence="1 2">
    <name type="scientific">Aspergillus brasiliensis (strain CBS 101740 / IMI 381727 / IBT 21946)</name>
    <dbReference type="NCBI Taxonomy" id="767769"/>
    <lineage>
        <taxon>Eukaryota</taxon>
        <taxon>Fungi</taxon>
        <taxon>Dikarya</taxon>
        <taxon>Ascomycota</taxon>
        <taxon>Pezizomycotina</taxon>
        <taxon>Eurotiomycetes</taxon>
        <taxon>Eurotiomycetidae</taxon>
        <taxon>Eurotiales</taxon>
        <taxon>Aspergillaceae</taxon>
        <taxon>Aspergillus</taxon>
        <taxon>Aspergillus subgen. Circumdati</taxon>
    </lineage>
</organism>
<dbReference type="GeneID" id="93576594"/>
<proteinExistence type="predicted"/>
<dbReference type="Proteomes" id="UP000184499">
    <property type="component" value="Unassembled WGS sequence"/>
</dbReference>
<dbReference type="RefSeq" id="XP_067483334.1">
    <property type="nucleotide sequence ID" value="XM_067624106.1"/>
</dbReference>
<protein>
    <submittedName>
        <fullName evidence="1">Uncharacterized protein</fullName>
    </submittedName>
</protein>
<accession>A0A1L9UWL4</accession>
<gene>
    <name evidence="1" type="ORF">ASPBRDRAFT_392847</name>
</gene>